<evidence type="ECO:0000313" key="1">
    <source>
        <dbReference type="EMBL" id="CAB0043292.1"/>
    </source>
</evidence>
<dbReference type="AlphaFoldDB" id="A0A6H5J1S7"/>
<feature type="non-terminal residue" evidence="1">
    <location>
        <position position="96"/>
    </location>
</feature>
<gene>
    <name evidence="1" type="ORF">TBRA_LOCUS14880</name>
</gene>
<protein>
    <submittedName>
        <fullName evidence="1">Uncharacterized protein</fullName>
    </submittedName>
</protein>
<dbReference type="Proteomes" id="UP000479190">
    <property type="component" value="Unassembled WGS sequence"/>
</dbReference>
<dbReference type="EMBL" id="CADCXV010001297">
    <property type="protein sequence ID" value="CAB0043292.1"/>
    <property type="molecule type" value="Genomic_DNA"/>
</dbReference>
<reference evidence="1 2" key="1">
    <citation type="submission" date="2020-02" db="EMBL/GenBank/DDBJ databases">
        <authorList>
            <person name="Ferguson B K."/>
        </authorList>
    </citation>
    <scope>NUCLEOTIDE SEQUENCE [LARGE SCALE GENOMIC DNA]</scope>
</reference>
<name>A0A6H5J1S7_9HYME</name>
<organism evidence="1 2">
    <name type="scientific">Trichogramma brassicae</name>
    <dbReference type="NCBI Taxonomy" id="86971"/>
    <lineage>
        <taxon>Eukaryota</taxon>
        <taxon>Metazoa</taxon>
        <taxon>Ecdysozoa</taxon>
        <taxon>Arthropoda</taxon>
        <taxon>Hexapoda</taxon>
        <taxon>Insecta</taxon>
        <taxon>Pterygota</taxon>
        <taxon>Neoptera</taxon>
        <taxon>Endopterygota</taxon>
        <taxon>Hymenoptera</taxon>
        <taxon>Apocrita</taxon>
        <taxon>Proctotrupomorpha</taxon>
        <taxon>Chalcidoidea</taxon>
        <taxon>Trichogrammatidae</taxon>
        <taxon>Trichogramma</taxon>
    </lineage>
</organism>
<proteinExistence type="predicted"/>
<accession>A0A6H5J1S7</accession>
<keyword evidence="2" id="KW-1185">Reference proteome</keyword>
<evidence type="ECO:0000313" key="2">
    <source>
        <dbReference type="Proteomes" id="UP000479190"/>
    </source>
</evidence>
<sequence length="96" mass="11623">MYPTTYLSARDEGGKLRRLNPLSITYTRPIRSRRNNPTVKVMRELPRKKYMQSEYTYTRLHFKSNNHRSSRVNANANSRDFRRRRFYMSPNLEYSG</sequence>